<reference evidence="2" key="1">
    <citation type="thesis" date="2020" institute="ProQuest LLC" country="789 East Eisenhower Parkway, Ann Arbor, MI, USA">
        <title>Comparative Genomics and Chromosome Evolution.</title>
        <authorList>
            <person name="Mudd A.B."/>
        </authorList>
    </citation>
    <scope>NUCLEOTIDE SEQUENCE</scope>
    <source>
        <strain evidence="2">HN-11 Male</strain>
        <tissue evidence="2">Kidney and liver</tissue>
    </source>
</reference>
<sequence>MKLDLTQSNKQEQQFCSTQVTSENGALFIINPLFLHEHGDKWLTSMSDKSATEKSKSEPWCFQGKLDKMNAEPAMEDVNVHHGNNAEEQSNNYEAPNGENFDPLINQSTTKKESCELPEHSGSHLRNSTFLRKSAVRTRNRFSKHQIKVFQNPDEGSSDRDTTYSKAHVKRHSQVPHRVSWIEKQEHFSQTTLTKSSSESSLNSSDSFLLPPLAEVDSVSVSSIEEEGECNSLRHKRQHSHGLGDMVRHSLLAVSTALTGLVVSNEKHLANRIQLFAEDSSTYLGNTVQTFICQMKKKSVQYISTMEMLQAIRQQMTNIKNYLLVSTEILEHVEHQEMADLTIAFIIETSLYKCLLKPLKNVIYSQLLEMHNKDGSMAKLLGNQKKMKASSLSEQRPRAGVPGPITMEKIQQKLSLMHMAYSPEKKIRILLKVCKLIYEAMETSSGKKEAFGADDFLPVLIHVLLGCDLTSVQLDVEYMMELLDPAQLQGEGGYYLTTLFGALFHISSFNTVSRKLSVEAQNSIRQWQRRRTIHHRHYFQNPEHENIEKQALM</sequence>
<dbReference type="InterPro" id="IPR003123">
    <property type="entry name" value="VPS9"/>
</dbReference>
<dbReference type="OrthoDB" id="21085at2759"/>
<dbReference type="GO" id="GO:0031267">
    <property type="term" value="F:small GTPase binding"/>
    <property type="evidence" value="ECO:0007669"/>
    <property type="project" value="TreeGrafter"/>
</dbReference>
<comment type="caution">
    <text evidence="2">The sequence shown here is derived from an EMBL/GenBank/DDBJ whole genome shotgun (WGS) entry which is preliminary data.</text>
</comment>
<evidence type="ECO:0000313" key="2">
    <source>
        <dbReference type="EMBL" id="KAG9485590.1"/>
    </source>
</evidence>
<name>A0A8J6FEK9_ELECQ</name>
<dbReference type="Proteomes" id="UP000770717">
    <property type="component" value="Unassembled WGS sequence"/>
</dbReference>
<dbReference type="PANTHER" id="PTHR23101">
    <property type="entry name" value="RAB GDP/GTP EXCHANGE FACTOR"/>
    <property type="match status" value="1"/>
</dbReference>
<organism evidence="2 3">
    <name type="scientific">Eleutherodactylus coqui</name>
    <name type="common">Puerto Rican coqui</name>
    <dbReference type="NCBI Taxonomy" id="57060"/>
    <lineage>
        <taxon>Eukaryota</taxon>
        <taxon>Metazoa</taxon>
        <taxon>Chordata</taxon>
        <taxon>Craniata</taxon>
        <taxon>Vertebrata</taxon>
        <taxon>Euteleostomi</taxon>
        <taxon>Amphibia</taxon>
        <taxon>Batrachia</taxon>
        <taxon>Anura</taxon>
        <taxon>Neobatrachia</taxon>
        <taxon>Hyloidea</taxon>
        <taxon>Eleutherodactylidae</taxon>
        <taxon>Eleutherodactylinae</taxon>
        <taxon>Eleutherodactylus</taxon>
        <taxon>Eleutherodactylus</taxon>
    </lineage>
</organism>
<evidence type="ECO:0000259" key="1">
    <source>
        <dbReference type="PROSITE" id="PS51205"/>
    </source>
</evidence>
<dbReference type="PROSITE" id="PS51205">
    <property type="entry name" value="VPS9"/>
    <property type="match status" value="1"/>
</dbReference>
<dbReference type="AlphaFoldDB" id="A0A8J6FEK9"/>
<protein>
    <recommendedName>
        <fullName evidence="1">VPS9 domain-containing protein</fullName>
    </recommendedName>
</protein>
<accession>A0A8J6FEK9</accession>
<dbReference type="GO" id="GO:0005829">
    <property type="term" value="C:cytosol"/>
    <property type="evidence" value="ECO:0007669"/>
    <property type="project" value="TreeGrafter"/>
</dbReference>
<dbReference type="GO" id="GO:0016192">
    <property type="term" value="P:vesicle-mediated transport"/>
    <property type="evidence" value="ECO:0007669"/>
    <property type="project" value="InterPro"/>
</dbReference>
<keyword evidence="3" id="KW-1185">Reference proteome</keyword>
<dbReference type="InterPro" id="IPR045046">
    <property type="entry name" value="Vps9-like"/>
</dbReference>
<dbReference type="PANTHER" id="PTHR23101:SF72">
    <property type="entry name" value="RAS AND RAB INTERACTOR-LIKE PROTEIN"/>
    <property type="match status" value="1"/>
</dbReference>
<feature type="domain" description="VPS9" evidence="1">
    <location>
        <begin position="371"/>
        <end position="515"/>
    </location>
</feature>
<gene>
    <name evidence="2" type="ORF">GDO78_008593</name>
</gene>
<evidence type="ECO:0000313" key="3">
    <source>
        <dbReference type="Proteomes" id="UP000770717"/>
    </source>
</evidence>
<dbReference type="InterPro" id="IPR037191">
    <property type="entry name" value="VPS9_dom_sf"/>
</dbReference>
<dbReference type="GO" id="GO:0030139">
    <property type="term" value="C:endocytic vesicle"/>
    <property type="evidence" value="ECO:0007669"/>
    <property type="project" value="TreeGrafter"/>
</dbReference>
<dbReference type="EMBL" id="WNTK01000004">
    <property type="protein sequence ID" value="KAG9485590.1"/>
    <property type="molecule type" value="Genomic_DNA"/>
</dbReference>
<dbReference type="Gene3D" id="1.20.1050.80">
    <property type="entry name" value="VPS9 domain"/>
    <property type="match status" value="1"/>
</dbReference>
<dbReference type="SMART" id="SM00167">
    <property type="entry name" value="VPS9"/>
    <property type="match status" value="1"/>
</dbReference>
<dbReference type="Pfam" id="PF02204">
    <property type="entry name" value="VPS9"/>
    <property type="match status" value="1"/>
</dbReference>
<proteinExistence type="predicted"/>
<dbReference type="GO" id="GO:0005085">
    <property type="term" value="F:guanyl-nucleotide exchange factor activity"/>
    <property type="evidence" value="ECO:0007669"/>
    <property type="project" value="InterPro"/>
</dbReference>
<dbReference type="Pfam" id="PF23268">
    <property type="entry name" value="RIN1"/>
    <property type="match status" value="1"/>
</dbReference>
<dbReference type="SUPFAM" id="SSF109993">
    <property type="entry name" value="VPS9 domain"/>
    <property type="match status" value="1"/>
</dbReference>